<dbReference type="AlphaFoldDB" id="A0AAV2JLT1"/>
<feature type="transmembrane region" description="Helical" evidence="1">
    <location>
        <begin position="21"/>
        <end position="44"/>
    </location>
</feature>
<organism evidence="2 3">
    <name type="scientific">Knipowitschia caucasica</name>
    <name type="common">Caucasian dwarf goby</name>
    <name type="synonym">Pomatoschistus caucasicus</name>
    <dbReference type="NCBI Taxonomy" id="637954"/>
    <lineage>
        <taxon>Eukaryota</taxon>
        <taxon>Metazoa</taxon>
        <taxon>Chordata</taxon>
        <taxon>Craniata</taxon>
        <taxon>Vertebrata</taxon>
        <taxon>Euteleostomi</taxon>
        <taxon>Actinopterygii</taxon>
        <taxon>Neopterygii</taxon>
        <taxon>Teleostei</taxon>
        <taxon>Neoteleostei</taxon>
        <taxon>Acanthomorphata</taxon>
        <taxon>Gobiaria</taxon>
        <taxon>Gobiiformes</taxon>
        <taxon>Gobioidei</taxon>
        <taxon>Gobiidae</taxon>
        <taxon>Gobiinae</taxon>
        <taxon>Knipowitschia</taxon>
    </lineage>
</organism>
<dbReference type="Proteomes" id="UP001497482">
    <property type="component" value="Chromosome 13"/>
</dbReference>
<dbReference type="EMBL" id="OZ035835">
    <property type="protein sequence ID" value="CAL1578611.1"/>
    <property type="molecule type" value="Genomic_DNA"/>
</dbReference>
<reference evidence="2 3" key="1">
    <citation type="submission" date="2024-04" db="EMBL/GenBank/DDBJ databases">
        <authorList>
            <person name="Waldvogel A.-M."/>
            <person name="Schoenle A."/>
        </authorList>
    </citation>
    <scope>NUCLEOTIDE SEQUENCE [LARGE SCALE GENOMIC DNA]</scope>
</reference>
<proteinExistence type="predicted"/>
<keyword evidence="1" id="KW-0812">Transmembrane</keyword>
<evidence type="ECO:0000313" key="3">
    <source>
        <dbReference type="Proteomes" id="UP001497482"/>
    </source>
</evidence>
<keyword evidence="3" id="KW-1185">Reference proteome</keyword>
<evidence type="ECO:0000313" key="2">
    <source>
        <dbReference type="EMBL" id="CAL1578611.1"/>
    </source>
</evidence>
<name>A0AAV2JLT1_KNICA</name>
<keyword evidence="1" id="KW-1133">Transmembrane helix</keyword>
<evidence type="ECO:0000256" key="1">
    <source>
        <dbReference type="SAM" id="Phobius"/>
    </source>
</evidence>
<sequence length="168" mass="18758">MRERSKSRAELFSLSQSSSQRLLTPSLYVFWISIGSYSAATVVMPPPPLRVRTLRLNVRWAHRQKRAAGDRTLPTADRAECSLPSSVHYMLLQTLPTADRAECSLPSSVHYMSLHRLFPLQTELSAACPLVSTTCYCRLFPLQTELSAACPLVSTTCHCTDSSHCRQS</sequence>
<accession>A0AAV2JLT1</accession>
<protein>
    <submittedName>
        <fullName evidence="2">Uncharacterized protein</fullName>
    </submittedName>
</protein>
<gene>
    <name evidence="2" type="ORF">KC01_LOCUS9737</name>
</gene>
<keyword evidence="1" id="KW-0472">Membrane</keyword>